<keyword evidence="4" id="KW-1003">Cell membrane</keyword>
<proteinExistence type="inferred from homology"/>
<dbReference type="EMBL" id="LKCM01000100">
    <property type="protein sequence ID" value="KPQ44255.1"/>
    <property type="molecule type" value="Genomic_DNA"/>
</dbReference>
<evidence type="ECO:0000256" key="3">
    <source>
        <dbReference type="ARBA" id="ARBA00022448"/>
    </source>
</evidence>
<keyword evidence="7" id="KW-0479">Metal-binding</keyword>
<feature type="domain" description="NapC/NirT cytochrome c N-terminal" evidence="12">
    <location>
        <begin position="35"/>
        <end position="157"/>
    </location>
</feature>
<keyword evidence="9" id="KW-1133">Transmembrane helix</keyword>
<keyword evidence="10" id="KW-0408">Iron</keyword>
<evidence type="ECO:0000256" key="5">
    <source>
        <dbReference type="ARBA" id="ARBA00022617"/>
    </source>
</evidence>
<evidence type="ECO:0000256" key="10">
    <source>
        <dbReference type="ARBA" id="ARBA00023004"/>
    </source>
</evidence>
<dbReference type="NCBIfam" id="TIGR03153">
    <property type="entry name" value="cytochr_NrfH"/>
    <property type="match status" value="1"/>
</dbReference>
<evidence type="ECO:0000256" key="6">
    <source>
        <dbReference type="ARBA" id="ARBA00022692"/>
    </source>
</evidence>
<keyword evidence="3" id="KW-0813">Transport</keyword>
<evidence type="ECO:0000256" key="11">
    <source>
        <dbReference type="ARBA" id="ARBA00023136"/>
    </source>
</evidence>
<evidence type="ECO:0000256" key="7">
    <source>
        <dbReference type="ARBA" id="ARBA00022723"/>
    </source>
</evidence>
<accession>A0A0P8CBN4</accession>
<evidence type="ECO:0000259" key="12">
    <source>
        <dbReference type="Pfam" id="PF03264"/>
    </source>
</evidence>
<dbReference type="GO" id="GO:0046872">
    <property type="term" value="F:metal ion binding"/>
    <property type="evidence" value="ECO:0007669"/>
    <property type="project" value="UniProtKB-KW"/>
</dbReference>
<reference evidence="13 14" key="1">
    <citation type="submission" date="2015-09" db="EMBL/GenBank/DDBJ databases">
        <title>A metagenomics-based metabolic model of nitrate-dependent anaerobic oxidation of methane by Methanoperedens-like archaea.</title>
        <authorList>
            <person name="Arshad A."/>
            <person name="Speth D.R."/>
            <person name="De Graaf R.M."/>
            <person name="Op Den Camp H.J."/>
            <person name="Jetten M.S."/>
            <person name="Welte C.U."/>
        </authorList>
    </citation>
    <scope>NUCLEOTIDE SEQUENCE [LARGE SCALE GENOMIC DNA]</scope>
</reference>
<dbReference type="PANTHER" id="PTHR30333:SF1">
    <property type="entry name" value="CYTOCHROME C-TYPE PROTEIN NAPC"/>
    <property type="match status" value="1"/>
</dbReference>
<evidence type="ECO:0000313" key="13">
    <source>
        <dbReference type="EMBL" id="KPQ44255.1"/>
    </source>
</evidence>
<comment type="caution">
    <text evidence="13">The sequence shown here is derived from an EMBL/GenBank/DDBJ whole genome shotgun (WGS) entry which is preliminary data.</text>
</comment>
<dbReference type="Proteomes" id="UP000050360">
    <property type="component" value="Unassembled WGS sequence"/>
</dbReference>
<dbReference type="InterPro" id="IPR005126">
    <property type="entry name" value="NapC/NirT_cyt_c_N"/>
</dbReference>
<evidence type="ECO:0000256" key="9">
    <source>
        <dbReference type="ARBA" id="ARBA00022989"/>
    </source>
</evidence>
<evidence type="ECO:0000256" key="2">
    <source>
        <dbReference type="ARBA" id="ARBA00007395"/>
    </source>
</evidence>
<keyword evidence="11" id="KW-0472">Membrane</keyword>
<dbReference type="AlphaFoldDB" id="A0A0P8CBN4"/>
<dbReference type="GO" id="GO:0005886">
    <property type="term" value="C:plasma membrane"/>
    <property type="evidence" value="ECO:0007669"/>
    <property type="project" value="UniProtKB-SubCell"/>
</dbReference>
<comment type="similarity">
    <text evidence="2">Belongs to the NapC/NirT/NrfH family.</text>
</comment>
<keyword evidence="6" id="KW-0812">Transmembrane</keyword>
<dbReference type="GO" id="GO:0022900">
    <property type="term" value="P:electron transport chain"/>
    <property type="evidence" value="ECO:0007669"/>
    <property type="project" value="InterPro"/>
</dbReference>
<dbReference type="InterPro" id="IPR051174">
    <property type="entry name" value="Cytochrome_c-type_ET"/>
</dbReference>
<dbReference type="InterPro" id="IPR038266">
    <property type="entry name" value="NapC/NirT_cytc_sf"/>
</dbReference>
<dbReference type="PANTHER" id="PTHR30333">
    <property type="entry name" value="CYTOCHROME C-TYPE PROTEIN"/>
    <property type="match status" value="1"/>
</dbReference>
<evidence type="ECO:0000256" key="4">
    <source>
        <dbReference type="ARBA" id="ARBA00022475"/>
    </source>
</evidence>
<keyword evidence="5" id="KW-0349">Heme</keyword>
<keyword evidence="8" id="KW-0249">Electron transport</keyword>
<comment type="subcellular location">
    <subcellularLocation>
        <location evidence="1">Cell membrane</location>
    </subcellularLocation>
</comment>
<dbReference type="InterPro" id="IPR036280">
    <property type="entry name" value="Multihaem_cyt_sf"/>
</dbReference>
<gene>
    <name evidence="13" type="ORF">MPEBLZ_01115</name>
</gene>
<protein>
    <submittedName>
        <fullName evidence="13">Cytochrome c-type protein NapC</fullName>
    </submittedName>
</protein>
<dbReference type="Pfam" id="PF03264">
    <property type="entry name" value="Cytochrom_NNT"/>
    <property type="match status" value="1"/>
</dbReference>
<dbReference type="GO" id="GO:0009055">
    <property type="term" value="F:electron transfer activity"/>
    <property type="evidence" value="ECO:0007669"/>
    <property type="project" value="TreeGrafter"/>
</dbReference>
<dbReference type="SUPFAM" id="SSF48695">
    <property type="entry name" value="Multiheme cytochromes"/>
    <property type="match status" value="1"/>
</dbReference>
<evidence type="ECO:0000256" key="8">
    <source>
        <dbReference type="ARBA" id="ARBA00022982"/>
    </source>
</evidence>
<name>A0A0P8CBN4_9EURY</name>
<organism evidence="13 14">
    <name type="scientific">Candidatus Methanoperedens nitratireducens</name>
    <dbReference type="NCBI Taxonomy" id="1392998"/>
    <lineage>
        <taxon>Archaea</taxon>
        <taxon>Methanobacteriati</taxon>
        <taxon>Methanobacteriota</taxon>
        <taxon>Stenosarchaea group</taxon>
        <taxon>Methanomicrobia</taxon>
        <taxon>Methanosarcinales</taxon>
        <taxon>ANME-2 cluster</taxon>
        <taxon>Candidatus Methanoperedentaceae</taxon>
        <taxon>Candidatus Methanoperedens</taxon>
    </lineage>
</organism>
<dbReference type="InterPro" id="IPR017571">
    <property type="entry name" value="NrfH"/>
</dbReference>
<sequence>MKILLIVGTIALITIGSGMYVNDSGTYINDSGMHVSYFTEYLGNNPSTCNNCHVMDAVYEGWYHGDHKNHAVCADCHLPHDLVPKYIVKAESGFHDITAFISGNIPDTIRAKESSQEIIQENCRRCHAQTVENIADGQMDSGRYCFNCHRTVGHGEPGISLLPYKEG</sequence>
<dbReference type="GO" id="GO:0009061">
    <property type="term" value="P:anaerobic respiration"/>
    <property type="evidence" value="ECO:0007669"/>
    <property type="project" value="TreeGrafter"/>
</dbReference>
<evidence type="ECO:0000313" key="14">
    <source>
        <dbReference type="Proteomes" id="UP000050360"/>
    </source>
</evidence>
<dbReference type="Gene3D" id="1.10.3820.10">
    <property type="entry name" value="Di-heme elbow motif domain"/>
    <property type="match status" value="1"/>
</dbReference>
<evidence type="ECO:0000256" key="1">
    <source>
        <dbReference type="ARBA" id="ARBA00004236"/>
    </source>
</evidence>